<feature type="region of interest" description="Disordered" evidence="11">
    <location>
        <begin position="1792"/>
        <end position="1833"/>
    </location>
</feature>
<feature type="domain" description="EF-hand" evidence="14">
    <location>
        <begin position="4116"/>
        <end position="4151"/>
    </location>
</feature>
<keyword evidence="16" id="KW-1185">Reference proteome</keyword>
<sequence length="4329" mass="484819">MAVWSSAAFLGMFGDPYLRGTPYEAGGDPQALVGALSGLTRLLQPQQQVHNGADPVNFSLTVEQERVLHTTLLPQLAFCGQWAEMGAKVEDASQFQAFLAEWKAELAMLEVGQPVLVPGGYVGNVNSHSIIYVVEKTKDTEYSFTVCNKGPGAEMYHPCKVEGGADKIRVQSCIQISAIPATRFLDMAFWTLLFSLWVRKPPSEYHRVETIYDVLLPWLAGDKLLPLASETTETQAPTDWTTAAFGGVHTAQRSQLGFCKSVVEAVRYLCLRSRAFTNDEVEYAILYKLRYRLFQQVVKDLEIAQNPAKAITEGTLDNALRTLSTISLQDSLQGTHTVTDIDPEAVVGIYFALSKSAACRKLTKLLTVLSESLHAAGKKLIVIVVSVDQEQADYTAFVESLPDHTWRMVPFPEMEARKQLIQTFSVTKVPQLVLRGSDGDILTPMGKELVMSDPTGEFFPWTSEDFALPKSTLSLSETKCIAMGVKQIGRKTLIHHARKNIQANGLSHVNKLMRQTEELIESVGVTASSEGKSKRGTSALGETLSFTPHANAELLQLPGNEGEYAGNASELEIPALNNFLDVPERVTSIALAVAAFVRCEALCESLLKRAAEGSSSSRMSLHLEVIQLITSVLVEVLPVPEPVSSDGTASPTCMWRQPVTKDMQLRCLNHLHSLLMILGSVWQSVEQPSRQFDSERALAALCVLSIYDAVVRTPAADEPLEISLMMEEEGGYVLAHTFCKANFSIQKLTSAMEFARPNFCVVRGQVLAYFHIHDAKGKRQLFDFHMPEDKIEVKKYSTTLLFFRQLMERYHYPLIDPNNQTPPTEMEALMEWFCSDTTPMADDHPEVGLTRDLVMVVKFLATMETKEVELMRRRTAHQHWQMWQLSFDDSSATHRRNFFGMRGLNRILHATLKWEVVNFRGSDQDIADVEVEGFMERKVYFGEGPVITSPANLSALLVKSSSNASAEGLPTVITEDDIMHLTDLPTYTGTLSAEESECLMSYLTVPYTRIPLVVSFFSSRDRVTYLFNPMLQQLFRAVLFEGGDWVSDEKAEEISHIPLRKSNLVMHEEAIQRTFDARVHHQKCEDHLGTMNGLLLNELIHAPEAIVVPLLKMLDAVKELGEASVHSADARFILFMIKLGVDILRYMTFALDRCIAGDDRARVEKLEEYRYQLMKYGFGFAHATLNKWRKEAEDANNLQTACVIHSYLVLLHVSLRPSEYDAQKISEMIGSIAYVHNWHCFGMKLSTDSDDENGGLSGEERLLRWLQAQGIDTGNVSKKSLDKYLKGRPLYLKIGMQTIQAPSIVALRNSEGKELQLPPGDVLEAEIFEIMQLHRRSIVDWLAGLPKANRNKVLGGIVRIALRSDEQTDTWEWIEEFGVGGAAKYSCRQQELKLDAQTGEILWRNDELKPVPDSMTQYADFMAIFGNKSLHCGLVARQEHRLWVNIVGTDFQLVEWDDPTDEVDQGVGAPVVYEPGAAGNADDPSDNPQELKMYWECPACTCANFNGDNPNAACDVCGTPRVARAPPQPSRGKQEEKPKQPGDDGFRYLGKVYSRPFDIYSEEEHAHTGEQWLVDLVGNALRLMYPPVPDDKKLPYTLFLPSDPLPDSAAHVRLIGLDRGSDDKDKEKIATFKEIVAYRTMQVMHIYALVSHGRRLYRKLIFTSNSRLSLHSFALNISPDQGPVDPALLRASGEPTERQMLGGSLIILRKNHLLHGTEQFVLSRLLQGVVPSCLLESFRFWMGEDGRLRGEPVDSKSQWFRYRVEVEMNKNGQAFISRKSIMTSFSRIYRDSQGKERSAASSQMQPPPAPIREPGRSTTEASHTPSFPSPESIEISDDDVVQLMAMGFSYAGCGLALRENHNNVGLAAQWLLDENNQMKILAAEEAAASGEVALTPEEQHEQNIGLLMSLEGSPSRSAVEYALGLFGNELELATAWLSDPANRAEIQRAEGVESVAVSGSGESVDELPTPMEINEELKGGEHDDDALEVVEETVGETLYLLSVLEACSARESDEVLTLCELLTRVEDLSHVLVWCTSKDETTTPSGLSSIAFIELPRLKLKLQPMRDPETGRLRLNVMDQNGWFVSDLTVAMPDDTSKYLRGLVEIAPDCFVLESDTTDLKLVCPNHDLYRPAIRGEPFSSILVSDRGSVGWQQAMETRFYTYPVHSSNTFLLPSSLSSTLYLILTSLLTRNYSAAMELILGCNVDVKFTDEEKRVFDQLAKTLDDRHPNACACRIRLSLGIAYSDNKAPWKLSGELHDYLTTSDHVDASCKLTLEEEKEALAHCHQRSPLLLLRKEFCDHVQPDIATKIDFKLTRSRVGGQPWMKLRLYSKGYLAAHGKKLSTVRYNRPKHGVGIDNKFLIDDEEAGKLVWNCAVVGDEISGTNRGLGFLFLYECLNQQLVVRMGGDDCTRSFGDLFTRFLHLKLSRWGRETVDDGEEECAPSFAMAQLAMVIAHPDGGWPSSPCDQESVHMLSRGANLYSKMTVGTMLKHFFDFGEMEFQSKLESEEHQSRVIGPIKAQFSELHHSAEHVFKIPVTPTDDSTNFDASNASCGERHFVGGKDCVINPEFPLEAIDVKRFITFCDPEAEVRTTLPFDLSSHPVAQTAAAKDLLKRLGDDIAINANAVNGSKDAFITGVTPMNLSMSGEHKSNGSALENLQTLIRLCEEMRTSDRKMVEEGIATLELQLNEIRRDIHGNAEQVAAADRFVMQRHVGLYPRVTFDFLTSLLASDSFEVDLKARNPFVVDVTADLVEKILLVLLLCSRIVHINRTVQAARALVKHLNGLVAPRGVEDWSSKLKMTRQASRDLADVLLSKRYYLHGSTQGATSGWRFDPRFLVFEYVFDILLRGRQVQMIDSFMTSLAKGDSRVQQMIMGAGKTTVVGPLLTYILADKEHLVMHVMPTALLEQSRQVLRSRFSNRVLRKRIFTFEFDRAISDDPAAALQMFTKLDRARRHGDVVCASPESIKSMMLKLVELLHSLDESSDIIELPLTSASQNIRRLRRVLEDRSEMADELHKTLRLWQNGILIMDEVDVLLHPLRSELNFPIGNKFPIDLAANRWELPIYLIDAVLASPNDSKDPSGLIPRLHAVLDEGYAAHTLQRFPHLVLLDMEFYEARMLPLLSEIAIEWLLKLFRMGKMEVSVDRIKYYLECPRPELHTDASLRTDIENGLSESSIKLLNLARDWLRTILPHVLSKINRVSYGLLRGEHQAAAASGHSGGNAHSRLMLAVPFIGKDVPSRSSEFAHPDVLIGLTILAYRYEGIRVSDLVRIVSQLKQDFSRQLGPRDQRPACAMFREWVRIGLAALSSEKQDARLGGVLPLPLFQLRDSAQVARLHFLVAKLAGVVYYYVRQHVFPSCMNFQKLKISACGHELGSNSLFAKRIGFSGTPSNLLPMDLGECYYEPRSDGSIFEALTNNRIVSIERKVEWTARSLLLDIAHAQPPVHALIDTGALITGFDNQEVAAFLLGELPAEMEGVVYLDENDRQMILLRDHNAPMPLVQCGLSPSKRFTFYDQVHTTGMDIKQCVNARAVVTLGKDMTFRDYAQGAYRMRGIATGQSICLFLIPEVENRIRHELKLAQVELSSQGSAQQRLDEFLLLVPAWLLVNSMRMESMQLVQLSLQELHNTWRRRALCSLLNEIASATSKNASLSSRLRRFIGRKDDSDKAWLRKCIAIFRVEISYTVEAAVPTKKQLSDVIENLIRNHEDFLKTDEETSRVGAVQQRLAHSSGNHQQVLAEDGSQQGDLRLTAEVVHENEAEAEEEAEEEAEQEEQKMSAFTRDDEHPIPWSASVLAQPPTGSAAGSTEDEEMKTAAQQQHDEEASVFYPFAQFQAHSECPRIAFPQELLMSGNFFRRRWVGLGERRVKNVGLILEWSPLLHQEAMKTVVQQLFMAIMADGSSGNANEIAVKALQQAAEMATTSPDAVSDAVKDAVVSTMSKLPVYLATLSLAEGETIRRMIHTKHPVFQVSQVQLRTSEGELVESSSFFSSWTTKTTSTALTEMTPRQKTITVGVQCLRFFNNEMYYFPNELEMLLEGLATVPISLRHEFFECLLRLRRRERHLWGDTPLAKVFTAQSEWHLLTARARLQQFQQSLLRKQRQFQKKKEKGKDPKPTMAALHLAVALRRFDEDEDSRLSAEEVHKCFESFQLGFSSKELNEIIGLIADARFSDGDKGHEQGIPMETVCAAFGISRDDMKNALLRDDQESARAAAGLDAEASWACPVCTYANDGAADVCGACNEPNPKHQDEDAQHQQQQQGWRCSNCTFINQPDDVCCAICELDMDGQRGVPRGKWVCAGEQGGCTLFNPMTNFYCEVCNRARPDLASTHF</sequence>
<dbReference type="GO" id="GO:0070530">
    <property type="term" value="F:K63-linked polyubiquitin modification-dependent protein binding"/>
    <property type="evidence" value="ECO:0007669"/>
    <property type="project" value="TreeGrafter"/>
</dbReference>
<dbReference type="GO" id="GO:0005634">
    <property type="term" value="C:nucleus"/>
    <property type="evidence" value="ECO:0007669"/>
    <property type="project" value="TreeGrafter"/>
</dbReference>
<dbReference type="Pfam" id="PF12359">
    <property type="entry name" value="DUF3645"/>
    <property type="match status" value="1"/>
</dbReference>
<dbReference type="GO" id="GO:0004843">
    <property type="term" value="F:cysteine-type deubiquitinase activity"/>
    <property type="evidence" value="ECO:0007669"/>
    <property type="project" value="UniProtKB-EC"/>
</dbReference>
<dbReference type="SUPFAM" id="SSF52833">
    <property type="entry name" value="Thioredoxin-like"/>
    <property type="match status" value="1"/>
</dbReference>
<dbReference type="Gene3D" id="3.40.30.10">
    <property type="entry name" value="Glutaredoxin"/>
    <property type="match status" value="1"/>
</dbReference>
<keyword evidence="5 10" id="KW-0863">Zinc-finger</keyword>
<dbReference type="InterPro" id="IPR001876">
    <property type="entry name" value="Znf_RanBP2"/>
</dbReference>
<dbReference type="InterPro" id="IPR002048">
    <property type="entry name" value="EF_hand_dom"/>
</dbReference>
<feature type="region of interest" description="Disordered" evidence="11">
    <location>
        <begin position="1523"/>
        <end position="1545"/>
    </location>
</feature>
<dbReference type="GO" id="GO:0005509">
    <property type="term" value="F:calcium ion binding"/>
    <property type="evidence" value="ECO:0007669"/>
    <property type="project" value="InterPro"/>
</dbReference>
<dbReference type="GO" id="GO:0008270">
    <property type="term" value="F:zinc ion binding"/>
    <property type="evidence" value="ECO:0007669"/>
    <property type="project" value="UniProtKB-KW"/>
</dbReference>
<evidence type="ECO:0000259" key="12">
    <source>
        <dbReference type="PROSITE" id="PS50030"/>
    </source>
</evidence>
<evidence type="ECO:0000256" key="5">
    <source>
        <dbReference type="ARBA" id="ARBA00022771"/>
    </source>
</evidence>
<evidence type="ECO:0000259" key="13">
    <source>
        <dbReference type="PROSITE" id="PS50199"/>
    </source>
</evidence>
<dbReference type="Proteomes" id="UP000602510">
    <property type="component" value="Unassembled WGS sequence"/>
</dbReference>
<organism evidence="15 16">
    <name type="scientific">Phytophthora infestans</name>
    <name type="common">Potato late blight agent</name>
    <name type="synonym">Botrytis infestans</name>
    <dbReference type="NCBI Taxonomy" id="4787"/>
    <lineage>
        <taxon>Eukaryota</taxon>
        <taxon>Sar</taxon>
        <taxon>Stramenopiles</taxon>
        <taxon>Oomycota</taxon>
        <taxon>Peronosporomycetes</taxon>
        <taxon>Peronosporales</taxon>
        <taxon>Peronosporaceae</taxon>
        <taxon>Phytophthora</taxon>
    </lineage>
</organism>
<evidence type="ECO:0000256" key="10">
    <source>
        <dbReference type="PROSITE-ProRule" id="PRU00322"/>
    </source>
</evidence>
<feature type="domain" description="RanBP2-type" evidence="13">
    <location>
        <begin position="4216"/>
        <end position="4245"/>
    </location>
</feature>
<dbReference type="Pfam" id="PF13905">
    <property type="entry name" value="Thioredoxin_8"/>
    <property type="match status" value="1"/>
</dbReference>
<dbReference type="PROSITE" id="PS50199">
    <property type="entry name" value="ZF_RANBP2_2"/>
    <property type="match status" value="2"/>
</dbReference>
<feature type="compositionally biased region" description="Basic and acidic residues" evidence="11">
    <location>
        <begin position="3772"/>
        <end position="3786"/>
    </location>
</feature>
<dbReference type="PROSITE" id="PS50030">
    <property type="entry name" value="UBA"/>
    <property type="match status" value="1"/>
</dbReference>
<protein>
    <recommendedName>
        <fullName evidence="2">ubiquitinyl hydrolase 1</fullName>
        <ecNumber evidence="2">3.4.19.12</ecNumber>
    </recommendedName>
</protein>
<dbReference type="InterPro" id="IPR022099">
    <property type="entry name" value="DUF3638"/>
</dbReference>
<dbReference type="SMART" id="SM00165">
    <property type="entry name" value="UBA"/>
    <property type="match status" value="2"/>
</dbReference>
<dbReference type="InterPro" id="IPR009060">
    <property type="entry name" value="UBA-like_sf"/>
</dbReference>
<dbReference type="SMART" id="SM00547">
    <property type="entry name" value="ZnF_RBZ"/>
    <property type="match status" value="4"/>
</dbReference>
<dbReference type="InterPro" id="IPR022105">
    <property type="entry name" value="DUF3645"/>
</dbReference>
<dbReference type="SUPFAM" id="SSF52540">
    <property type="entry name" value="P-loop containing nucleoside triphosphate hydrolases"/>
    <property type="match status" value="1"/>
</dbReference>
<dbReference type="PROSITE" id="PS50222">
    <property type="entry name" value="EF_HAND_2"/>
    <property type="match status" value="1"/>
</dbReference>
<dbReference type="Pfam" id="PF12340">
    <property type="entry name" value="DUF3638"/>
    <property type="match status" value="1"/>
</dbReference>
<dbReference type="InterPro" id="IPR027417">
    <property type="entry name" value="P-loop_NTPase"/>
</dbReference>
<keyword evidence="7" id="KW-0378">Hydrolase</keyword>
<feature type="region of interest" description="Disordered" evidence="11">
    <location>
        <begin position="3725"/>
        <end position="3812"/>
    </location>
</feature>
<dbReference type="InterPro" id="IPR015940">
    <property type="entry name" value="UBA"/>
</dbReference>
<keyword evidence="8" id="KW-0788">Thiol protease</keyword>
<dbReference type="GO" id="GO:0005737">
    <property type="term" value="C:cytoplasm"/>
    <property type="evidence" value="ECO:0007669"/>
    <property type="project" value="TreeGrafter"/>
</dbReference>
<dbReference type="InterPro" id="IPR012336">
    <property type="entry name" value="Thioredoxin-like_fold"/>
</dbReference>
<evidence type="ECO:0000256" key="3">
    <source>
        <dbReference type="ARBA" id="ARBA00022670"/>
    </source>
</evidence>
<evidence type="ECO:0000313" key="15">
    <source>
        <dbReference type="EMBL" id="KAF4036225.1"/>
    </source>
</evidence>
<proteinExistence type="predicted"/>
<dbReference type="PANTHER" id="PTHR13367:SF28">
    <property type="entry name" value="UBIQUITIN THIOESTERASE ZRANB1"/>
    <property type="match status" value="1"/>
</dbReference>
<comment type="catalytic activity">
    <reaction evidence="1">
        <text>Thiol-dependent hydrolysis of ester, thioester, amide, peptide and isopeptide bonds formed by the C-terminal Gly of ubiquitin (a 76-residue protein attached to proteins as an intracellular targeting signal).</text>
        <dbReference type="EC" id="3.4.19.12"/>
    </reaction>
</comment>
<evidence type="ECO:0000259" key="14">
    <source>
        <dbReference type="PROSITE" id="PS50222"/>
    </source>
</evidence>
<feature type="compositionally biased region" description="Acidic residues" evidence="11">
    <location>
        <begin position="3759"/>
        <end position="3771"/>
    </location>
</feature>
<keyword evidence="6" id="KW-0833">Ubl conjugation pathway</keyword>
<feature type="compositionally biased region" description="Basic and acidic residues" evidence="11">
    <location>
        <begin position="1532"/>
        <end position="1545"/>
    </location>
</feature>
<keyword evidence="4" id="KW-0479">Metal-binding</keyword>
<accession>A0A833SZM0</accession>
<dbReference type="SUPFAM" id="SSF46934">
    <property type="entry name" value="UBA-like"/>
    <property type="match status" value="1"/>
</dbReference>
<keyword evidence="9" id="KW-0862">Zinc</keyword>
<evidence type="ECO:0000256" key="8">
    <source>
        <dbReference type="ARBA" id="ARBA00022807"/>
    </source>
</evidence>
<evidence type="ECO:0000256" key="2">
    <source>
        <dbReference type="ARBA" id="ARBA00012759"/>
    </source>
</evidence>
<evidence type="ECO:0000256" key="4">
    <source>
        <dbReference type="ARBA" id="ARBA00022723"/>
    </source>
</evidence>
<evidence type="ECO:0000256" key="11">
    <source>
        <dbReference type="SAM" id="MobiDB-lite"/>
    </source>
</evidence>
<dbReference type="InterPro" id="IPR036249">
    <property type="entry name" value="Thioredoxin-like_sf"/>
</dbReference>
<keyword evidence="3" id="KW-0645">Protease</keyword>
<dbReference type="InterPro" id="IPR051346">
    <property type="entry name" value="OTU_Deubiquitinase"/>
</dbReference>
<feature type="domain" description="UBA" evidence="12">
    <location>
        <begin position="1834"/>
        <end position="1874"/>
    </location>
</feature>
<gene>
    <name evidence="15" type="ORF">GN244_ATG11717</name>
</gene>
<feature type="compositionally biased region" description="Polar residues" evidence="11">
    <location>
        <begin position="3726"/>
        <end position="3745"/>
    </location>
</feature>
<evidence type="ECO:0000313" key="16">
    <source>
        <dbReference type="Proteomes" id="UP000602510"/>
    </source>
</evidence>
<dbReference type="EC" id="3.4.19.12" evidence="2"/>
<evidence type="ECO:0000256" key="9">
    <source>
        <dbReference type="ARBA" id="ARBA00022833"/>
    </source>
</evidence>
<dbReference type="EMBL" id="WSZM01000275">
    <property type="protein sequence ID" value="KAF4036225.1"/>
    <property type="molecule type" value="Genomic_DNA"/>
</dbReference>
<dbReference type="PROSITE" id="PS01358">
    <property type="entry name" value="ZF_RANBP2_1"/>
    <property type="match status" value="2"/>
</dbReference>
<evidence type="ECO:0000256" key="6">
    <source>
        <dbReference type="ARBA" id="ARBA00022786"/>
    </source>
</evidence>
<name>A0A833SZM0_PHYIN</name>
<dbReference type="GO" id="GO:0071947">
    <property type="term" value="P:protein deubiquitination involved in ubiquitin-dependent protein catabolic process"/>
    <property type="evidence" value="ECO:0007669"/>
    <property type="project" value="TreeGrafter"/>
</dbReference>
<comment type="caution">
    <text evidence="15">The sequence shown here is derived from an EMBL/GenBank/DDBJ whole genome shotgun (WGS) entry which is preliminary data.</text>
</comment>
<dbReference type="Gene3D" id="1.10.8.10">
    <property type="entry name" value="DNA helicase RuvA subunit, C-terminal domain"/>
    <property type="match status" value="1"/>
</dbReference>
<evidence type="ECO:0000256" key="7">
    <source>
        <dbReference type="ARBA" id="ARBA00022801"/>
    </source>
</evidence>
<feature type="domain" description="RanBP2-type" evidence="13">
    <location>
        <begin position="4290"/>
        <end position="4323"/>
    </location>
</feature>
<reference evidence="15" key="1">
    <citation type="submission" date="2020-04" db="EMBL/GenBank/DDBJ databases">
        <title>Hybrid Assembly of Korean Phytophthora infestans isolates.</title>
        <authorList>
            <person name="Prokchorchik M."/>
            <person name="Lee Y."/>
            <person name="Seo J."/>
            <person name="Cho J.-H."/>
            <person name="Park Y.-E."/>
            <person name="Jang D.-C."/>
            <person name="Im J.-S."/>
            <person name="Choi J.-G."/>
            <person name="Park H.-J."/>
            <person name="Lee G.-B."/>
            <person name="Lee Y.-G."/>
            <person name="Hong S.-Y."/>
            <person name="Cho K."/>
            <person name="Sohn K.H."/>
        </authorList>
    </citation>
    <scope>NUCLEOTIDE SEQUENCE</scope>
    <source>
        <strain evidence="15">KR_1_A1</strain>
    </source>
</reference>
<dbReference type="Gene3D" id="4.10.1060.10">
    <property type="entry name" value="Zinc finger, RanBP2-type"/>
    <property type="match status" value="1"/>
</dbReference>
<dbReference type="PANTHER" id="PTHR13367">
    <property type="entry name" value="UBIQUITIN THIOESTERASE"/>
    <property type="match status" value="1"/>
</dbReference>
<evidence type="ECO:0000256" key="1">
    <source>
        <dbReference type="ARBA" id="ARBA00000707"/>
    </source>
</evidence>